<dbReference type="SUPFAM" id="SSF110857">
    <property type="entry name" value="Gamma-glutamyl cyclotransferase-like"/>
    <property type="match status" value="1"/>
</dbReference>
<dbReference type="Proteomes" id="UP000288983">
    <property type="component" value="Unassembled WGS sequence"/>
</dbReference>
<dbReference type="CDD" id="cd06661">
    <property type="entry name" value="GGCT_like"/>
    <property type="match status" value="1"/>
</dbReference>
<dbReference type="OrthoDB" id="9795692at2"/>
<dbReference type="AlphaFoldDB" id="A0A443ZK27"/>
<proteinExistence type="predicted"/>
<protein>
    <recommendedName>
        <fullName evidence="1">glutathione-specific gamma-glutamylcyclotransferase</fullName>
        <ecNumber evidence="1">4.3.2.7</ecNumber>
    </recommendedName>
</protein>
<dbReference type="PANTHER" id="PTHR12192">
    <property type="entry name" value="CATION TRANSPORT PROTEIN CHAC-RELATED"/>
    <property type="match status" value="1"/>
</dbReference>
<dbReference type="GO" id="GO:0061928">
    <property type="term" value="F:glutathione specific gamma-glutamylcyclotransferase activity"/>
    <property type="evidence" value="ECO:0007669"/>
    <property type="project" value="UniProtKB-EC"/>
</dbReference>
<dbReference type="GO" id="GO:0016740">
    <property type="term" value="F:transferase activity"/>
    <property type="evidence" value="ECO:0007669"/>
    <property type="project" value="UniProtKB-KW"/>
</dbReference>
<name>A0A443ZK27_9PSED</name>
<dbReference type="EC" id="4.3.2.7" evidence="1"/>
<dbReference type="GO" id="GO:0005737">
    <property type="term" value="C:cytoplasm"/>
    <property type="evidence" value="ECO:0007669"/>
    <property type="project" value="TreeGrafter"/>
</dbReference>
<keyword evidence="3" id="KW-0808">Transferase</keyword>
<reference evidence="3 4" key="1">
    <citation type="submission" date="2018-06" db="EMBL/GenBank/DDBJ databases">
        <title>Bacteria isolated from soil of Wuhan.</title>
        <authorList>
            <person name="Wei X."/>
            <person name="Chunhua H."/>
        </authorList>
    </citation>
    <scope>NUCLEOTIDE SEQUENCE [LARGE SCALE GENOMIC DNA]</scope>
    <source>
        <strain evidence="4">xwS2</strain>
    </source>
</reference>
<evidence type="ECO:0000256" key="2">
    <source>
        <dbReference type="ARBA" id="ARBA00023239"/>
    </source>
</evidence>
<dbReference type="Gene3D" id="3.10.490.10">
    <property type="entry name" value="Gamma-glutamyl cyclotransferase-like"/>
    <property type="match status" value="1"/>
</dbReference>
<evidence type="ECO:0000313" key="4">
    <source>
        <dbReference type="Proteomes" id="UP000288983"/>
    </source>
</evidence>
<evidence type="ECO:0000313" key="3">
    <source>
        <dbReference type="EMBL" id="RWU19285.1"/>
    </source>
</evidence>
<dbReference type="EMBL" id="QJRG01000048">
    <property type="protein sequence ID" value="RWU19285.1"/>
    <property type="molecule type" value="Genomic_DNA"/>
</dbReference>
<accession>A0A443ZK27</accession>
<organism evidence="3 4">
    <name type="scientific">Pseudomonas alkylphenolica</name>
    <dbReference type="NCBI Taxonomy" id="237609"/>
    <lineage>
        <taxon>Bacteria</taxon>
        <taxon>Pseudomonadati</taxon>
        <taxon>Pseudomonadota</taxon>
        <taxon>Gammaproteobacteria</taxon>
        <taxon>Pseudomonadales</taxon>
        <taxon>Pseudomonadaceae</taxon>
        <taxon>Pseudomonas</taxon>
    </lineage>
</organism>
<gene>
    <name evidence="3" type="ORF">DM813_23560</name>
</gene>
<keyword evidence="2" id="KW-0456">Lyase</keyword>
<sequence>MDAAKSGRNLTEVLVACVERFEPDPGPEPGTSEHTEAEFEAMAEALLREYKPKDLWVFAYGSLVWNPEFEFVERRRATAHGWHRSFCLKLTRWRGTRELPALMLALDRGGSCNGLAYRLPRRGHAEQLALLLLREIDANPPTNVPRWISVKTDSGMLRALAFVAARDGMAYAGKLPMDEVAQVLAHAAGHWGSAAQYLYRTVSMLKEQGIHDRNLWTIQRLVAEEIERSLAVASKA</sequence>
<dbReference type="RefSeq" id="WP_128325772.1">
    <property type="nucleotide sequence ID" value="NZ_QJRG01000048.1"/>
</dbReference>
<comment type="caution">
    <text evidence="3">The sequence shown here is derived from an EMBL/GenBank/DDBJ whole genome shotgun (WGS) entry which is preliminary data.</text>
</comment>
<evidence type="ECO:0000256" key="1">
    <source>
        <dbReference type="ARBA" id="ARBA00012344"/>
    </source>
</evidence>
<dbReference type="GO" id="GO:0006751">
    <property type="term" value="P:glutathione catabolic process"/>
    <property type="evidence" value="ECO:0007669"/>
    <property type="project" value="InterPro"/>
</dbReference>
<dbReference type="InterPro" id="IPR006840">
    <property type="entry name" value="ChaC"/>
</dbReference>
<dbReference type="InterPro" id="IPR013024">
    <property type="entry name" value="GGCT-like"/>
</dbReference>
<dbReference type="InterPro" id="IPR036568">
    <property type="entry name" value="GGCT-like_sf"/>
</dbReference>
<dbReference type="Pfam" id="PF04752">
    <property type="entry name" value="ChaC"/>
    <property type="match status" value="1"/>
</dbReference>
<dbReference type="PANTHER" id="PTHR12192:SF2">
    <property type="entry name" value="GLUTATHIONE-SPECIFIC GAMMA-GLUTAMYLCYCLOTRANSFERASE 2"/>
    <property type="match status" value="1"/>
</dbReference>